<gene>
    <name evidence="15" type="ORF">WQQ_45720</name>
</gene>
<keyword evidence="9" id="KW-0862">Zinc</keyword>
<comment type="caution">
    <text evidence="15">The sequence shown here is derived from an EMBL/GenBank/DDBJ whole genome shotgun (WGS) entry which is preliminary data.</text>
</comment>
<keyword evidence="11" id="KW-0482">Metalloprotease</keyword>
<evidence type="ECO:0000256" key="12">
    <source>
        <dbReference type="ARBA" id="ARBA00023136"/>
    </source>
</evidence>
<dbReference type="InterPro" id="IPR044537">
    <property type="entry name" value="Rip2-like"/>
</dbReference>
<comment type="cofactor">
    <cofactor evidence="1">
        <name>Zn(2+)</name>
        <dbReference type="ChEBI" id="CHEBI:29105"/>
    </cofactor>
</comment>
<evidence type="ECO:0000256" key="1">
    <source>
        <dbReference type="ARBA" id="ARBA00001947"/>
    </source>
</evidence>
<evidence type="ECO:0000313" key="16">
    <source>
        <dbReference type="Proteomes" id="UP000003704"/>
    </source>
</evidence>
<sequence length="221" mass="23879">MFDELSLVQKLAVWALPVLLAITIREIAHGYAARACGDMTGTALGRLSPNPLRHVDPLGTLLIPGLLITLGGFLMGWPKPIPVDFSRLRHPKRDLAKVAVAGLAANFAMAVLWAALIKATLVFGSDQPTWVGLRYMAVAGVVINLALLVLNLLPLPPLDGGRILISLLPMRQAMALAKVEPYAFFIVLGVLLLFKGLLFWPLVISQGLLFQAFGIEPVSLY</sequence>
<evidence type="ECO:0000256" key="9">
    <source>
        <dbReference type="ARBA" id="ARBA00022833"/>
    </source>
</evidence>
<dbReference type="OrthoDB" id="9800627at2"/>
<dbReference type="RefSeq" id="WP_007187507.1">
    <property type="nucleotide sequence ID" value="NZ_AKGD01000004.1"/>
</dbReference>
<accession>I7Z8Z5</accession>
<keyword evidence="4" id="KW-1003">Cell membrane</keyword>
<dbReference type="InterPro" id="IPR052348">
    <property type="entry name" value="Metallopeptidase_M50B"/>
</dbReference>
<dbReference type="GO" id="GO:0008237">
    <property type="term" value="F:metallopeptidase activity"/>
    <property type="evidence" value="ECO:0007669"/>
    <property type="project" value="UniProtKB-KW"/>
</dbReference>
<evidence type="ECO:0000256" key="6">
    <source>
        <dbReference type="ARBA" id="ARBA00022692"/>
    </source>
</evidence>
<evidence type="ECO:0000313" key="15">
    <source>
        <dbReference type="EMBL" id="EIT68137.1"/>
    </source>
</evidence>
<feature type="transmembrane region" description="Helical" evidence="13">
    <location>
        <begin position="179"/>
        <end position="200"/>
    </location>
</feature>
<dbReference type="PANTHER" id="PTHR35864:SF1">
    <property type="entry name" value="ZINC METALLOPROTEASE YWHC-RELATED"/>
    <property type="match status" value="1"/>
</dbReference>
<dbReference type="AlphaFoldDB" id="I7Z8Z5"/>
<keyword evidence="10 13" id="KW-1133">Transmembrane helix</keyword>
<evidence type="ECO:0000256" key="2">
    <source>
        <dbReference type="ARBA" id="ARBA00004651"/>
    </source>
</evidence>
<keyword evidence="16" id="KW-1185">Reference proteome</keyword>
<evidence type="ECO:0000256" key="10">
    <source>
        <dbReference type="ARBA" id="ARBA00022989"/>
    </source>
</evidence>
<dbReference type="PATRIC" id="fig|1172194.4.peg.4434"/>
<comment type="similarity">
    <text evidence="3">Belongs to the peptidase M50B family.</text>
</comment>
<dbReference type="Pfam" id="PF02163">
    <property type="entry name" value="Peptidase_M50"/>
    <property type="match status" value="1"/>
</dbReference>
<protein>
    <recommendedName>
        <fullName evidence="14">Peptidase M50 domain-containing protein</fullName>
    </recommendedName>
</protein>
<evidence type="ECO:0000256" key="3">
    <source>
        <dbReference type="ARBA" id="ARBA00007931"/>
    </source>
</evidence>
<keyword evidence="6 13" id="KW-0812">Transmembrane</keyword>
<dbReference type="CDD" id="cd06158">
    <property type="entry name" value="S2P-M50_like_1"/>
    <property type="match status" value="1"/>
</dbReference>
<evidence type="ECO:0000256" key="5">
    <source>
        <dbReference type="ARBA" id="ARBA00022670"/>
    </source>
</evidence>
<dbReference type="Proteomes" id="UP000003704">
    <property type="component" value="Unassembled WGS sequence"/>
</dbReference>
<dbReference type="GO" id="GO:0005886">
    <property type="term" value="C:plasma membrane"/>
    <property type="evidence" value="ECO:0007669"/>
    <property type="project" value="UniProtKB-SubCell"/>
</dbReference>
<reference evidence="15 16" key="1">
    <citation type="journal article" date="2012" name="J. Bacteriol.">
        <title>Genome Sequence of n-Alkane-Degrading Hydrocarboniphaga effusa Strain AP103T (ATCC BAA-332T).</title>
        <authorList>
            <person name="Chang H.K."/>
            <person name="Zylstra G.J."/>
            <person name="Chae J.C."/>
        </authorList>
    </citation>
    <scope>NUCLEOTIDE SEQUENCE [LARGE SCALE GENOMIC DNA]</scope>
    <source>
        <strain evidence="15 16">AP103</strain>
    </source>
</reference>
<dbReference type="GO" id="GO:0046872">
    <property type="term" value="F:metal ion binding"/>
    <property type="evidence" value="ECO:0007669"/>
    <property type="project" value="UniProtKB-KW"/>
</dbReference>
<feature type="transmembrane region" description="Helical" evidence="13">
    <location>
        <begin position="98"/>
        <end position="123"/>
    </location>
</feature>
<proteinExistence type="inferred from homology"/>
<dbReference type="InterPro" id="IPR008915">
    <property type="entry name" value="Peptidase_M50"/>
</dbReference>
<feature type="transmembrane region" description="Helical" evidence="13">
    <location>
        <begin position="58"/>
        <end position="77"/>
    </location>
</feature>
<organism evidence="15 16">
    <name type="scientific">Hydrocarboniphaga effusa AP103</name>
    <dbReference type="NCBI Taxonomy" id="1172194"/>
    <lineage>
        <taxon>Bacteria</taxon>
        <taxon>Pseudomonadati</taxon>
        <taxon>Pseudomonadota</taxon>
        <taxon>Gammaproteobacteria</taxon>
        <taxon>Nevskiales</taxon>
        <taxon>Nevskiaceae</taxon>
        <taxon>Hydrocarboniphaga</taxon>
    </lineage>
</organism>
<dbReference type="PANTHER" id="PTHR35864">
    <property type="entry name" value="ZINC METALLOPROTEASE MJ0611-RELATED"/>
    <property type="match status" value="1"/>
</dbReference>
<dbReference type="STRING" id="1172194.WQQ_45720"/>
<evidence type="ECO:0000256" key="4">
    <source>
        <dbReference type="ARBA" id="ARBA00022475"/>
    </source>
</evidence>
<evidence type="ECO:0000259" key="14">
    <source>
        <dbReference type="Pfam" id="PF02163"/>
    </source>
</evidence>
<feature type="transmembrane region" description="Helical" evidence="13">
    <location>
        <begin position="135"/>
        <end position="158"/>
    </location>
</feature>
<feature type="domain" description="Peptidase M50" evidence="14">
    <location>
        <begin position="133"/>
        <end position="193"/>
    </location>
</feature>
<keyword evidence="8" id="KW-0378">Hydrolase</keyword>
<evidence type="ECO:0000256" key="11">
    <source>
        <dbReference type="ARBA" id="ARBA00023049"/>
    </source>
</evidence>
<dbReference type="EMBL" id="AKGD01000004">
    <property type="protein sequence ID" value="EIT68137.1"/>
    <property type="molecule type" value="Genomic_DNA"/>
</dbReference>
<keyword evidence="12 13" id="KW-0472">Membrane</keyword>
<name>I7Z8Z5_9GAMM</name>
<comment type="subcellular location">
    <subcellularLocation>
        <location evidence="2">Cell membrane</location>
        <topology evidence="2">Multi-pass membrane protein</topology>
    </subcellularLocation>
</comment>
<keyword evidence="5" id="KW-0645">Protease</keyword>
<dbReference type="GO" id="GO:0006508">
    <property type="term" value="P:proteolysis"/>
    <property type="evidence" value="ECO:0007669"/>
    <property type="project" value="UniProtKB-KW"/>
</dbReference>
<evidence type="ECO:0000256" key="8">
    <source>
        <dbReference type="ARBA" id="ARBA00022801"/>
    </source>
</evidence>
<evidence type="ECO:0000256" key="13">
    <source>
        <dbReference type="SAM" id="Phobius"/>
    </source>
</evidence>
<evidence type="ECO:0000256" key="7">
    <source>
        <dbReference type="ARBA" id="ARBA00022723"/>
    </source>
</evidence>
<keyword evidence="7" id="KW-0479">Metal-binding</keyword>